<evidence type="ECO:0000313" key="4">
    <source>
        <dbReference type="Proteomes" id="UP000252586"/>
    </source>
</evidence>
<sequence>MNAIPAAVAVPALVLTTTVVAARWTLLRRTTVDRLINAALSWSVAGAVGYWSADSLGATGVGPQILLVTGFMATASIYGVAANFAGLESGATGERRRRRRDVAAAALGAALLIVLSGAGRALSLDRVADWYRITWLASSGIIVVATVLIAWSALRELRRGGAFSEQLAFVGLFAVTTLAGTLSAVSMVRVVVTGTSLPIDGGRFGNASPFLVQAGFALLAAVPLGHRALERFGLDRAGRDRRLLRPMWRDVTAAVPEVVLHRPDDTGRDSAARRYRMQVEILDALVRLRRYAPGAPPDAADAAGYARWIASAVVAKSGGAEPDATTGHITDIAPTPVALMDIARRWEAATAREAISAAPASPR</sequence>
<feature type="transmembrane region" description="Helical" evidence="1">
    <location>
        <begin position="6"/>
        <end position="26"/>
    </location>
</feature>
<dbReference type="OrthoDB" id="4772902at2"/>
<protein>
    <recommendedName>
        <fullName evidence="2">DUF6545 domain-containing protein</fullName>
    </recommendedName>
</protein>
<evidence type="ECO:0000256" key="1">
    <source>
        <dbReference type="SAM" id="Phobius"/>
    </source>
</evidence>
<accession>A0A366DG28</accession>
<gene>
    <name evidence="3" type="ORF">DFR74_108181</name>
</gene>
<dbReference type="InterPro" id="IPR046675">
    <property type="entry name" value="DUF6545"/>
</dbReference>
<keyword evidence="1" id="KW-0472">Membrane</keyword>
<evidence type="ECO:0000259" key="2">
    <source>
        <dbReference type="Pfam" id="PF20182"/>
    </source>
</evidence>
<feature type="transmembrane region" description="Helical" evidence="1">
    <location>
        <begin position="102"/>
        <end position="121"/>
    </location>
</feature>
<keyword evidence="1" id="KW-0812">Transmembrane</keyword>
<keyword evidence="1" id="KW-1133">Transmembrane helix</keyword>
<reference evidence="3 4" key="1">
    <citation type="submission" date="2018-06" db="EMBL/GenBank/DDBJ databases">
        <title>Genomic Encyclopedia of Type Strains, Phase IV (KMG-IV): sequencing the most valuable type-strain genomes for metagenomic binning, comparative biology and taxonomic classification.</title>
        <authorList>
            <person name="Goeker M."/>
        </authorList>
    </citation>
    <scope>NUCLEOTIDE SEQUENCE [LARGE SCALE GENOMIC DNA]</scope>
    <source>
        <strain evidence="3 4">DSM 44599</strain>
    </source>
</reference>
<keyword evidence="4" id="KW-1185">Reference proteome</keyword>
<dbReference type="RefSeq" id="WP_067507559.1">
    <property type="nucleotide sequence ID" value="NZ_CP107943.1"/>
</dbReference>
<feature type="domain" description="DUF6545" evidence="2">
    <location>
        <begin position="236"/>
        <end position="346"/>
    </location>
</feature>
<comment type="caution">
    <text evidence="3">The sequence shown here is derived from an EMBL/GenBank/DDBJ whole genome shotgun (WGS) entry which is preliminary data.</text>
</comment>
<feature type="transmembrane region" description="Helical" evidence="1">
    <location>
        <begin position="35"/>
        <end position="53"/>
    </location>
</feature>
<feature type="transmembrane region" description="Helical" evidence="1">
    <location>
        <begin position="210"/>
        <end position="229"/>
    </location>
</feature>
<organism evidence="3 4">
    <name type="scientific">Nocardia puris</name>
    <dbReference type="NCBI Taxonomy" id="208602"/>
    <lineage>
        <taxon>Bacteria</taxon>
        <taxon>Bacillati</taxon>
        <taxon>Actinomycetota</taxon>
        <taxon>Actinomycetes</taxon>
        <taxon>Mycobacteriales</taxon>
        <taxon>Nocardiaceae</taxon>
        <taxon>Nocardia</taxon>
    </lineage>
</organism>
<evidence type="ECO:0000313" key="3">
    <source>
        <dbReference type="EMBL" id="RBO88956.1"/>
    </source>
</evidence>
<feature type="transmembrane region" description="Helical" evidence="1">
    <location>
        <begin position="166"/>
        <end position="190"/>
    </location>
</feature>
<feature type="transmembrane region" description="Helical" evidence="1">
    <location>
        <begin position="65"/>
        <end position="90"/>
    </location>
</feature>
<name>A0A366DG28_9NOCA</name>
<feature type="transmembrane region" description="Helical" evidence="1">
    <location>
        <begin position="133"/>
        <end position="154"/>
    </location>
</feature>
<dbReference type="AlphaFoldDB" id="A0A366DG28"/>
<dbReference type="Proteomes" id="UP000252586">
    <property type="component" value="Unassembled WGS sequence"/>
</dbReference>
<proteinExistence type="predicted"/>
<dbReference type="EMBL" id="QNRE01000008">
    <property type="protein sequence ID" value="RBO88956.1"/>
    <property type="molecule type" value="Genomic_DNA"/>
</dbReference>
<dbReference type="Pfam" id="PF20182">
    <property type="entry name" value="DUF6545"/>
    <property type="match status" value="1"/>
</dbReference>